<gene>
    <name evidence="1" type="ORF">OO016_12725</name>
</gene>
<proteinExistence type="predicted"/>
<dbReference type="AlphaFoldDB" id="A0AAE3MP84"/>
<dbReference type="InterPro" id="IPR029044">
    <property type="entry name" value="Nucleotide-diphossugar_trans"/>
</dbReference>
<dbReference type="Proteomes" id="UP001207116">
    <property type="component" value="Unassembled WGS sequence"/>
</dbReference>
<dbReference type="EMBL" id="JAPFQP010000004">
    <property type="protein sequence ID" value="MCX2720472.1"/>
    <property type="molecule type" value="Genomic_DNA"/>
</dbReference>
<name>A0AAE3MP84_9FLAO</name>
<comment type="caution">
    <text evidence="1">The sequence shown here is derived from an EMBL/GenBank/DDBJ whole genome shotgun (WGS) entry which is preliminary data.</text>
</comment>
<organism evidence="1 2">
    <name type="scientific">Lentiprolixibacter aurantiacus</name>
    <dbReference type="NCBI Taxonomy" id="2993939"/>
    <lineage>
        <taxon>Bacteria</taxon>
        <taxon>Pseudomonadati</taxon>
        <taxon>Bacteroidota</taxon>
        <taxon>Flavobacteriia</taxon>
        <taxon>Flavobacteriales</taxon>
        <taxon>Flavobacteriaceae</taxon>
        <taxon>Lentiprolixibacter</taxon>
    </lineage>
</organism>
<dbReference type="SUPFAM" id="SSF53448">
    <property type="entry name" value="Nucleotide-diphospho-sugar transferases"/>
    <property type="match status" value="1"/>
</dbReference>
<sequence>MKLVKELPLYILNSIRLSSIPKSRLISPKKDTLPVIVSLTSIESRLSSLHLVIRSLLTQSHLPEKIVLWLNQELESHLPKSLTRLQSEIFEIRYSDLHCSHKKLIHSLKEYPDKVIITCDDDLMYRNNWLYLLYENHRLLPDCIIGNNTRHIGYDEKGGILPYGEWRYRHSKDANEWAVVAIGAWGILYPPGSLSEKVFDADLFLRLAPQSDDLWFKTMALLNGTKTIQALTTPKEPVPIAGTQKVSLKQINVGEHKNVKQWKALTNFFDLDRFMNRS</sequence>
<accession>A0AAE3MP84</accession>
<dbReference type="Gene3D" id="3.90.550.10">
    <property type="entry name" value="Spore Coat Polysaccharide Biosynthesis Protein SpsA, Chain A"/>
    <property type="match status" value="1"/>
</dbReference>
<reference evidence="1" key="1">
    <citation type="submission" date="2022-11" db="EMBL/GenBank/DDBJ databases">
        <title>The characterization of three novel Bacteroidetes species and genomic analysis of their roles in tidal elemental geochemical cycles.</title>
        <authorList>
            <person name="Ma K.-J."/>
        </authorList>
    </citation>
    <scope>NUCLEOTIDE SEQUENCE</scope>
    <source>
        <strain evidence="1">M415</strain>
    </source>
</reference>
<dbReference type="RefSeq" id="WP_266014660.1">
    <property type="nucleotide sequence ID" value="NZ_JAPFQP010000004.1"/>
</dbReference>
<keyword evidence="2" id="KW-1185">Reference proteome</keyword>
<protein>
    <submittedName>
        <fullName evidence="1">Glycosyl transferase</fullName>
    </submittedName>
</protein>
<keyword evidence="1" id="KW-0808">Transferase</keyword>
<dbReference type="GO" id="GO:0016740">
    <property type="term" value="F:transferase activity"/>
    <property type="evidence" value="ECO:0007669"/>
    <property type="project" value="UniProtKB-KW"/>
</dbReference>
<evidence type="ECO:0000313" key="2">
    <source>
        <dbReference type="Proteomes" id="UP001207116"/>
    </source>
</evidence>
<evidence type="ECO:0000313" key="1">
    <source>
        <dbReference type="EMBL" id="MCX2720472.1"/>
    </source>
</evidence>